<feature type="region of interest" description="Disordered" evidence="1">
    <location>
        <begin position="1"/>
        <end position="42"/>
    </location>
</feature>
<feature type="region of interest" description="Disordered" evidence="1">
    <location>
        <begin position="1635"/>
        <end position="1671"/>
    </location>
</feature>
<feature type="compositionally biased region" description="Low complexity" evidence="1">
    <location>
        <begin position="463"/>
        <end position="484"/>
    </location>
</feature>
<proteinExistence type="predicted"/>
<dbReference type="Proteomes" id="UP001165090">
    <property type="component" value="Unassembled WGS sequence"/>
</dbReference>
<reference evidence="2 3" key="1">
    <citation type="journal article" date="2023" name="IScience">
        <title>Expanded male sex-determining region conserved during the evolution of homothallism in the green alga Volvox.</title>
        <authorList>
            <person name="Yamamoto K."/>
            <person name="Matsuzaki R."/>
            <person name="Mahakham W."/>
            <person name="Heman W."/>
            <person name="Sekimoto H."/>
            <person name="Kawachi M."/>
            <person name="Minakuchi Y."/>
            <person name="Toyoda A."/>
            <person name="Nozaki H."/>
        </authorList>
    </citation>
    <scope>NUCLEOTIDE SEQUENCE [LARGE SCALE GENOMIC DNA]</scope>
    <source>
        <strain evidence="2 3">NIES-4468</strain>
    </source>
</reference>
<feature type="non-terminal residue" evidence="2">
    <location>
        <position position="2976"/>
    </location>
</feature>
<feature type="region of interest" description="Disordered" evidence="1">
    <location>
        <begin position="2094"/>
        <end position="2123"/>
    </location>
</feature>
<feature type="compositionally biased region" description="Polar residues" evidence="1">
    <location>
        <begin position="2096"/>
        <end position="2108"/>
    </location>
</feature>
<sequence>MRQSITRQFVVQHETSRPSLPPPRASSGGIPAQNVPSTPPQAQLPVGPASIVNSVTQTPAYAPPIHAPVLRPSSVYSPPGAYINSAPAYSEYSCAPQTDPNAFDTSSDLGQRALMEYIALVQDQLAAVNQVVASTVAQNQALTAQNQALLEELKIIKHQVQALTGPWAVNQAAAAMDAGTLSEGPPIPSGVPRTLAIAATQPQLAVAALAATSEAESVATREDAIAEALSQQRNSPSDGAATKAAAPSAPTTAALAATGIAQTAQARKPLLRQLLPLSPVPSSDPVVEAKVQPQLNAVVMSKPGSESSAPANVLASDVYASVECEDTPLQLLSLVASELASLTEVANPGAGGAAQPAEALRSSRGATAVTVSLSGPMSRVREQPQSSATKSGEAATVAIAAAHNGYTVAAMPEGTVAAPPQSVRLQGRGGRYVGPPRAGLNTGGAPSVATSSWRGIHLLDGAQASTGATPTGTSSGAAAGNRSSDTVSSSWAGITGRGGKRIGAGSTPGAVAGPGDGAANAVSVTNIRTANDEAVEPSGAATAGIAVGAAAVMEKRIRLSSTAKEIRAIIEEECLSPQQVVLAAKQLPCIARLAQERQQELLGSFTASKDAEAELMTLRELFLRLTARFHAIMRSNALASLRPAFLPSYLELTAVSGELCQPPSRSFASALRQMVAQHVDEVAPEVAAAAVAAVAQLDGTVAPGVLERACKVVAEGRARLVDWKALVAAGQIAPLGRIGVEAAQVVLNDPETTSAVDCTSNVAVLDAEAVLGAARGVLACNGAGVTVPPVRLRPLEAACRGEGVLAVMGPSGQLLVARAFVAAGCEPEDVWLDMWERQVVASMSRASPMQVAALAAALHALACIDAAHCSGRPRRDFVAAASERLLSGSLSAGVTSGASACALAQHIGELSAGANNGNIVVPPHNARRLAAALLSIATVSLASLDLPHLAALVSGLSLLEVSAPAEVWSALLSRATDERAAMEIATAAARRALELGLPGGIKPASLEHFLSVGGRHVGELPAASLVGLLGLVAAVDGEMRPRLMSVVLTRLYDQAAELGPRDVAFLFAAMDALSVLLTQPLTARTPVVAGDKQNGDCDAADAAASRTPAMVLHRTAEAVLVPEQVLATLGLERTAELLELVARLQQTVTAASRLPLVPEEGSAGSASVASDVESSSGDGCGNCRLMPRRHVLELLRLLQPMLSEASPKVLATLVISAAALELPVEPDWLAAIVANILSAALLLDPMTWSRIAAALTRCEQLAGLAPGSAGGNWLDAFLDGIQNKVAAAPPAALALTLQVLVSHSRQPSASWTTSFLAAAMSSLEARLPLTQAQAAGAAAAAASIAAGRARPAGRHAAAGPMSSSTVAVVATTSSKLPQQQAPDVGPVQGPVASAFTPQQLSHLLSGLAALQLRQYVTSAWLVAAARQVEGRAVHFTYRDLTEALYGIVRLGGCVRDAACNQLFIVSLTKMSTTTLALLARTLAVAAAAEGRKVSPKWWEEAQRAIIAKLGGADVALTADAANDVGTAAATWQTSDLCLAVESVLTLHRQKDVGITDALATMLAEVVWRDRGSGGAAVAAALSPDAAVFYVEACGKTPQLGRPPLILLEQYLSYSTRLLGKFAAGDDRQAADLGDFTKLQQHSEPSSTTRGGATGKRERKRARERVAKQAGGSAVPVASPFLEHLQSAITVGRMLVGTPDSERPTTAPQWFMALAAGGAAAARSLSVSSAAGMLWLLAKLEGSAGGSAVVAEQRAALAEQVQGLVARVSDSAADACRGAAAKTQRSALAHDAVVETVWALQALGFAPSEELLQGLSHALPGRLATLSPAEVLPLLKALSDGGAAGARAVTEADIAPSPAAGPGRAAVAGTGGGAAASVYPSLKLATELGQYLEVHLPDLSDSEIVTAMALAVKLDLALPPAVIAVGSTRLARSAMTGLLRGKTLFQAVLSLNKHGAKPPEDELEQLCDAVAESALDGTLGGVLQIANAAAAIYDMGARPGPEWLGMVGEAVLDDLAGGTSSHGSVRRPPLTARGLIIALHELSARYEANHVTLAMAACRAAMDDLEGQLALAQGVLVPHPLQHRQGWGWMAPAAPTDSANLGVGQSQRPGNDEEEDEGLGVSEEEVLGLDPELLTPLRLADMVRLLTGLIEARQEPPKAFWELLERALRPSLHQQQSLTNAGSGGSAPALLQISDGDLCELLAAMRRMSSFPSEAFLQDMEGYLGRRMPLQGHRLLAFFSSHCVARGYTPEPKFMRLFRQRVEEVLSQVDTQSALLLVHFLLVEAIMGAPQGAERSGDSGRALEKRKQLLQGLLECTEGQELLMFAEMTEGDSRTLVILLTSLIGNFGLRPPHATSPERRAAWLTAMQALTIGCMDHIGWDHVATLLWLVRGSGFSPEGEWLTAFYMGLEASASTAAPHEVAAAAIAIGRCGFVPALAPTLPARLAAVLETRMREFASIDPRILAQLLYAIGEMGHTVRTEVLQAAEVLMEQPLARAPEVLWEARMALSALPPTAARTETEATAEAEARLMATAGAAEELLCEENLLTSCLALWIHGYRPGPRLADALMNAAGILHGGTQQLLQEMKAADGRSGPPPISSCLSWSNLKDLSTVLTVLVDWDVQPTEQWRDAAATALVALAMFGGQQQEETALVKQAAAALERLGHQLSNQEVLALQRLVEARQYGYPVDQRVMQMINDMLTDILAKSFACGDGAGPGEAPLQPPVKPLHDGPKAAWPGRRTVSSKAVAPMDRISPQLGGVAFTSDARMFSAGSAAQAGVQQGPVATADYRDLNAGPTHGNRQGESSERPTDAGQPLQLKGGSKIVALSEAAEAIVEALNATEHEGQTSGAAMTDFTATEAVVMPVEAEAARAASMAVEPSVAQVQVQERPMMGPASVPVDTTPASLPPENFAAEYVKPEGMKPMASQSSELAPDAPSSRVSFRRLTPAERTAAGTRAAPPIPPTYSDGSMDESMRLA</sequence>
<name>A0ABQ5SH85_9CHLO</name>
<keyword evidence="3" id="KW-1185">Reference proteome</keyword>
<accession>A0ABQ5SH85</accession>
<dbReference type="EMBL" id="BSDZ01000080">
    <property type="protein sequence ID" value="GLI69286.1"/>
    <property type="molecule type" value="Genomic_DNA"/>
</dbReference>
<evidence type="ECO:0008006" key="4">
    <source>
        <dbReference type="Google" id="ProtNLM"/>
    </source>
</evidence>
<feature type="region of interest" description="Disordered" evidence="1">
    <location>
        <begin position="2920"/>
        <end position="2976"/>
    </location>
</feature>
<organism evidence="2 3">
    <name type="scientific">Volvox africanus</name>
    <dbReference type="NCBI Taxonomy" id="51714"/>
    <lineage>
        <taxon>Eukaryota</taxon>
        <taxon>Viridiplantae</taxon>
        <taxon>Chlorophyta</taxon>
        <taxon>core chlorophytes</taxon>
        <taxon>Chlorophyceae</taxon>
        <taxon>CS clade</taxon>
        <taxon>Chlamydomonadales</taxon>
        <taxon>Volvocaceae</taxon>
        <taxon>Volvox</taxon>
    </lineage>
</organism>
<feature type="compositionally biased region" description="Polar residues" evidence="1">
    <location>
        <begin position="1637"/>
        <end position="1646"/>
    </location>
</feature>
<feature type="region of interest" description="Disordered" evidence="1">
    <location>
        <begin position="2788"/>
        <end position="2816"/>
    </location>
</feature>
<gene>
    <name evidence="2" type="ORF">VaNZ11_013869</name>
</gene>
<comment type="caution">
    <text evidence="2">The sequence shown here is derived from an EMBL/GenBank/DDBJ whole genome shotgun (WGS) entry which is preliminary data.</text>
</comment>
<feature type="compositionally biased region" description="Acidic residues" evidence="1">
    <location>
        <begin position="2111"/>
        <end position="2123"/>
    </location>
</feature>
<evidence type="ECO:0000256" key="1">
    <source>
        <dbReference type="SAM" id="MobiDB-lite"/>
    </source>
</evidence>
<protein>
    <recommendedName>
        <fullName evidence="4">DUF3730 domain-containing protein</fullName>
    </recommendedName>
</protein>
<evidence type="ECO:0000313" key="2">
    <source>
        <dbReference type="EMBL" id="GLI69286.1"/>
    </source>
</evidence>
<feature type="region of interest" description="Disordered" evidence="1">
    <location>
        <begin position="463"/>
        <end position="515"/>
    </location>
</feature>
<evidence type="ECO:0000313" key="3">
    <source>
        <dbReference type="Proteomes" id="UP001165090"/>
    </source>
</evidence>